<dbReference type="PANTHER" id="PTHR48071:SF28">
    <property type="entry name" value="SRCR DOMAIN-CONTAINING PROTEIN"/>
    <property type="match status" value="1"/>
</dbReference>
<organism evidence="4 5">
    <name type="scientific">Sinanodonta woodiana</name>
    <name type="common">Chinese pond mussel</name>
    <name type="synonym">Anodonta woodiana</name>
    <dbReference type="NCBI Taxonomy" id="1069815"/>
    <lineage>
        <taxon>Eukaryota</taxon>
        <taxon>Metazoa</taxon>
        <taxon>Spiralia</taxon>
        <taxon>Lophotrochozoa</taxon>
        <taxon>Mollusca</taxon>
        <taxon>Bivalvia</taxon>
        <taxon>Autobranchia</taxon>
        <taxon>Heteroconchia</taxon>
        <taxon>Palaeoheterodonta</taxon>
        <taxon>Unionida</taxon>
        <taxon>Unionoidea</taxon>
        <taxon>Unionidae</taxon>
        <taxon>Unioninae</taxon>
        <taxon>Sinanodonta</taxon>
    </lineage>
</organism>
<dbReference type="PROSITE" id="PS50287">
    <property type="entry name" value="SRCR_2"/>
    <property type="match status" value="1"/>
</dbReference>
<protein>
    <recommendedName>
        <fullName evidence="3">SRCR domain-containing protein</fullName>
    </recommendedName>
</protein>
<name>A0ABD3X3E4_SINWO</name>
<proteinExistence type="predicted"/>
<feature type="non-terminal residue" evidence="4">
    <location>
        <position position="1"/>
    </location>
</feature>
<reference evidence="4 5" key="1">
    <citation type="submission" date="2024-11" db="EMBL/GenBank/DDBJ databases">
        <title>Chromosome-level genome assembly of the freshwater bivalve Anodonta woodiana.</title>
        <authorList>
            <person name="Chen X."/>
        </authorList>
    </citation>
    <scope>NUCLEOTIDE SEQUENCE [LARGE SCALE GENOMIC DNA]</scope>
    <source>
        <strain evidence="4">MN2024</strain>
        <tissue evidence="4">Gills</tissue>
    </source>
</reference>
<dbReference type="InterPro" id="IPR036772">
    <property type="entry name" value="SRCR-like_dom_sf"/>
</dbReference>
<dbReference type="SUPFAM" id="SSF56487">
    <property type="entry name" value="SRCR-like"/>
    <property type="match status" value="1"/>
</dbReference>
<evidence type="ECO:0000313" key="4">
    <source>
        <dbReference type="EMBL" id="KAL3880246.1"/>
    </source>
</evidence>
<dbReference type="Gene3D" id="3.10.250.10">
    <property type="entry name" value="SRCR-like domain"/>
    <property type="match status" value="1"/>
</dbReference>
<evidence type="ECO:0000313" key="5">
    <source>
        <dbReference type="Proteomes" id="UP001634394"/>
    </source>
</evidence>
<dbReference type="AlphaFoldDB" id="A0ABD3X3E4"/>
<evidence type="ECO:0000256" key="1">
    <source>
        <dbReference type="ARBA" id="ARBA00023157"/>
    </source>
</evidence>
<comment type="caution">
    <text evidence="2">Lacks conserved residue(s) required for the propagation of feature annotation.</text>
</comment>
<dbReference type="InterPro" id="IPR001190">
    <property type="entry name" value="SRCR"/>
</dbReference>
<dbReference type="Pfam" id="PF00530">
    <property type="entry name" value="SRCR"/>
    <property type="match status" value="1"/>
</dbReference>
<evidence type="ECO:0000256" key="2">
    <source>
        <dbReference type="PROSITE-ProRule" id="PRU00196"/>
    </source>
</evidence>
<comment type="caution">
    <text evidence="4">The sequence shown here is derived from an EMBL/GenBank/DDBJ whole genome shotgun (WGS) entry which is preliminary data.</text>
</comment>
<sequence>SANVYRYSYFGAGSGPIWFASLDCRGNETNLDQCSSSDGYCDHYYDAGVACGH</sequence>
<feature type="non-terminal residue" evidence="4">
    <location>
        <position position="53"/>
    </location>
</feature>
<dbReference type="Proteomes" id="UP001634394">
    <property type="component" value="Unassembled WGS sequence"/>
</dbReference>
<keyword evidence="1 2" id="KW-1015">Disulfide bond</keyword>
<gene>
    <name evidence="4" type="ORF">ACJMK2_032495</name>
</gene>
<feature type="disulfide bond" evidence="2">
    <location>
        <begin position="24"/>
        <end position="34"/>
    </location>
</feature>
<dbReference type="PANTHER" id="PTHR48071">
    <property type="entry name" value="SRCR DOMAIN-CONTAINING PROTEIN"/>
    <property type="match status" value="1"/>
</dbReference>
<accession>A0ABD3X3E4</accession>
<evidence type="ECO:0000259" key="3">
    <source>
        <dbReference type="PROSITE" id="PS50287"/>
    </source>
</evidence>
<keyword evidence="5" id="KW-1185">Reference proteome</keyword>
<feature type="domain" description="SRCR" evidence="3">
    <location>
        <begin position="1"/>
        <end position="52"/>
    </location>
</feature>
<dbReference type="EMBL" id="JBJQND010000004">
    <property type="protein sequence ID" value="KAL3880246.1"/>
    <property type="molecule type" value="Genomic_DNA"/>
</dbReference>